<sequence>MGQLSKSDSVLAVVTGSVVLIVSFVISSSTACSFPAIYNFGDSNSDTGADSVTFGRLPYPNGKTYFGMPSGRTCDGRLIIDFIAEKLGLPLLDSYLDSLQSNFRHGANFAASRATIQQVNGQLCEGRYSPLSLGIQLSEFEQLKVRTNEFYIQANCSHTKVKSGLPRPKDFSKALYTIDCGQNDLHYLVTTMTEDQAKAAIPNITDQFVQVIEKLYQEGARKFWIHNIGPIGCLPLMVIHHAKSGDVDEIGCVKSHNEVAQEFNRQLKYRIYQLSCRLQGVELISVDIYSAEYTLIREATNYGFLNPFEYCCGDDNCKCWETSATNISACNDPSKYISWDSLHYTEAANYWIASRIMNGSFSDPPISLEKAC</sequence>
<keyword evidence="2" id="KW-1185">Reference proteome</keyword>
<evidence type="ECO:0000313" key="1">
    <source>
        <dbReference type="EMBL" id="KAJ0095055.1"/>
    </source>
</evidence>
<dbReference type="Proteomes" id="UP001164250">
    <property type="component" value="Chromosome 6"/>
</dbReference>
<proteinExistence type="predicted"/>
<accession>A0ACC1B7U9</accession>
<protein>
    <submittedName>
        <fullName evidence="1">Uncharacterized protein</fullName>
    </submittedName>
</protein>
<comment type="caution">
    <text evidence="1">The sequence shown here is derived from an EMBL/GenBank/DDBJ whole genome shotgun (WGS) entry which is preliminary data.</text>
</comment>
<reference evidence="2" key="1">
    <citation type="journal article" date="2023" name="G3 (Bethesda)">
        <title>Genome assembly and association tests identify interacting loci associated with vigor, precocity, and sex in interspecific pistachio rootstocks.</title>
        <authorList>
            <person name="Palmer W."/>
            <person name="Jacygrad E."/>
            <person name="Sagayaradj S."/>
            <person name="Cavanaugh K."/>
            <person name="Han R."/>
            <person name="Bertier L."/>
            <person name="Beede B."/>
            <person name="Kafkas S."/>
            <person name="Golino D."/>
            <person name="Preece J."/>
            <person name="Michelmore R."/>
        </authorList>
    </citation>
    <scope>NUCLEOTIDE SEQUENCE [LARGE SCALE GENOMIC DNA]</scope>
</reference>
<name>A0ACC1B7U9_9ROSI</name>
<gene>
    <name evidence="1" type="ORF">Patl1_16028</name>
</gene>
<organism evidence="1 2">
    <name type="scientific">Pistacia atlantica</name>
    <dbReference type="NCBI Taxonomy" id="434234"/>
    <lineage>
        <taxon>Eukaryota</taxon>
        <taxon>Viridiplantae</taxon>
        <taxon>Streptophyta</taxon>
        <taxon>Embryophyta</taxon>
        <taxon>Tracheophyta</taxon>
        <taxon>Spermatophyta</taxon>
        <taxon>Magnoliopsida</taxon>
        <taxon>eudicotyledons</taxon>
        <taxon>Gunneridae</taxon>
        <taxon>Pentapetalae</taxon>
        <taxon>rosids</taxon>
        <taxon>malvids</taxon>
        <taxon>Sapindales</taxon>
        <taxon>Anacardiaceae</taxon>
        <taxon>Pistacia</taxon>
    </lineage>
</organism>
<dbReference type="EMBL" id="CM047902">
    <property type="protein sequence ID" value="KAJ0095055.1"/>
    <property type="molecule type" value="Genomic_DNA"/>
</dbReference>
<evidence type="ECO:0000313" key="2">
    <source>
        <dbReference type="Proteomes" id="UP001164250"/>
    </source>
</evidence>